<name>A0A174LNJ1_9ACTN</name>
<dbReference type="EMBL" id="CZAQ01000027">
    <property type="protein sequence ID" value="CUP24521.1"/>
    <property type="molecule type" value="Genomic_DNA"/>
</dbReference>
<evidence type="ECO:0000313" key="2">
    <source>
        <dbReference type="EMBL" id="CUP24521.1"/>
    </source>
</evidence>
<evidence type="ECO:0000313" key="3">
    <source>
        <dbReference type="Proteomes" id="UP000095454"/>
    </source>
</evidence>
<dbReference type="Proteomes" id="UP000095454">
    <property type="component" value="Unassembled WGS sequence"/>
</dbReference>
<dbReference type="AlphaFoldDB" id="A0A174LNJ1"/>
<dbReference type="RefSeq" id="WP_055252269.1">
    <property type="nucleotide sequence ID" value="NZ_CABIXX010000027.1"/>
</dbReference>
<dbReference type="InterPro" id="IPR025948">
    <property type="entry name" value="HTH-like_dom"/>
</dbReference>
<protein>
    <recommendedName>
        <fullName evidence="1">HTH-like domain-containing protein</fullName>
    </recommendedName>
</protein>
<gene>
    <name evidence="2" type="ORF">ERS852514_01494</name>
</gene>
<sequence>MYSREKVELFLLATEDGMGPTAAAEFAGVTVSAAKKWATGHLPRSYTGGGCRIVARKPPRKEASLGPDKSIYAPPATGPLAGLNEDQIENLLLRAVLADLKAEGWDPASISNRSKCELGERLRRATALPLRSITGFLRISKSSYEYWRPRVAAPRDRDADIRDRVVRIFREGSGCWGYRTVWARLRREGVRASEKRVARVMREEGLEVVYNKRLLALI</sequence>
<organism evidence="2 3">
    <name type="scientific">Collinsella aerofaciens</name>
    <dbReference type="NCBI Taxonomy" id="74426"/>
    <lineage>
        <taxon>Bacteria</taxon>
        <taxon>Bacillati</taxon>
        <taxon>Actinomycetota</taxon>
        <taxon>Coriobacteriia</taxon>
        <taxon>Coriobacteriales</taxon>
        <taxon>Coriobacteriaceae</taxon>
        <taxon>Collinsella</taxon>
    </lineage>
</organism>
<proteinExistence type="predicted"/>
<feature type="domain" description="HTH-like" evidence="1">
    <location>
        <begin position="157"/>
        <end position="213"/>
    </location>
</feature>
<accession>A0A174LNJ1</accession>
<dbReference type="Pfam" id="PF13276">
    <property type="entry name" value="HTH_21"/>
    <property type="match status" value="1"/>
</dbReference>
<reference evidence="2 3" key="1">
    <citation type="submission" date="2015-09" db="EMBL/GenBank/DDBJ databases">
        <authorList>
            <consortium name="Pathogen Informatics"/>
        </authorList>
    </citation>
    <scope>NUCLEOTIDE SEQUENCE [LARGE SCALE GENOMIC DNA]</scope>
    <source>
        <strain evidence="2 3">2789STDY5834902</strain>
    </source>
</reference>
<evidence type="ECO:0000259" key="1">
    <source>
        <dbReference type="Pfam" id="PF13276"/>
    </source>
</evidence>